<proteinExistence type="predicted"/>
<sequence length="46" mass="5371">MLTADWVANPDARLFNTDDYDDGIDHSWFKNNITFFNLGFALQFGR</sequence>
<name>A0A644ZI41_9ZZZZ</name>
<protein>
    <submittedName>
        <fullName evidence="1">Uncharacterized protein</fullName>
    </submittedName>
</protein>
<dbReference type="AlphaFoldDB" id="A0A644ZI41"/>
<dbReference type="EMBL" id="VSSQ01008981">
    <property type="protein sequence ID" value="MPM40387.1"/>
    <property type="molecule type" value="Genomic_DNA"/>
</dbReference>
<comment type="caution">
    <text evidence="1">The sequence shown here is derived from an EMBL/GenBank/DDBJ whole genome shotgun (WGS) entry which is preliminary data.</text>
</comment>
<reference evidence="1" key="1">
    <citation type="submission" date="2019-08" db="EMBL/GenBank/DDBJ databases">
        <authorList>
            <person name="Kucharzyk K."/>
            <person name="Murdoch R.W."/>
            <person name="Higgins S."/>
            <person name="Loffler F."/>
        </authorList>
    </citation>
    <scope>NUCLEOTIDE SEQUENCE</scope>
</reference>
<gene>
    <name evidence="1" type="ORF">SDC9_87027</name>
</gene>
<accession>A0A644ZI41</accession>
<organism evidence="1">
    <name type="scientific">bioreactor metagenome</name>
    <dbReference type="NCBI Taxonomy" id="1076179"/>
    <lineage>
        <taxon>unclassified sequences</taxon>
        <taxon>metagenomes</taxon>
        <taxon>ecological metagenomes</taxon>
    </lineage>
</organism>
<evidence type="ECO:0000313" key="1">
    <source>
        <dbReference type="EMBL" id="MPM40387.1"/>
    </source>
</evidence>